<gene>
    <name evidence="3" type="ORF">AKJ09_03644</name>
</gene>
<dbReference type="KEGG" id="llu:AKJ09_03644"/>
<dbReference type="AlphaFoldDB" id="A0A0K1PTX0"/>
<dbReference type="Proteomes" id="UP000064967">
    <property type="component" value="Chromosome"/>
</dbReference>
<feature type="signal peptide" evidence="2">
    <location>
        <begin position="1"/>
        <end position="22"/>
    </location>
</feature>
<keyword evidence="2" id="KW-0732">Signal</keyword>
<evidence type="ECO:0008006" key="5">
    <source>
        <dbReference type="Google" id="ProtNLM"/>
    </source>
</evidence>
<reference evidence="3 4" key="1">
    <citation type="submission" date="2015-08" db="EMBL/GenBank/DDBJ databases">
        <authorList>
            <person name="Babu N.S."/>
            <person name="Beckwith C.J."/>
            <person name="Beseler K.G."/>
            <person name="Brison A."/>
            <person name="Carone J.V."/>
            <person name="Caskin T.P."/>
            <person name="Diamond M."/>
            <person name="Durham M.E."/>
            <person name="Foxe J.M."/>
            <person name="Go M."/>
            <person name="Henderson B.A."/>
            <person name="Jones I.B."/>
            <person name="McGettigan J.A."/>
            <person name="Micheletti S.J."/>
            <person name="Nasrallah M.E."/>
            <person name="Ortiz D."/>
            <person name="Piller C.R."/>
            <person name="Privatt S.R."/>
            <person name="Schneider S.L."/>
            <person name="Sharp S."/>
            <person name="Smith T.C."/>
            <person name="Stanton J.D."/>
            <person name="Ullery H.E."/>
            <person name="Wilson R.J."/>
            <person name="Serrano M.G."/>
            <person name="Buck G."/>
            <person name="Lee V."/>
            <person name="Wang Y."/>
            <person name="Carvalho R."/>
            <person name="Voegtly L."/>
            <person name="Shi R."/>
            <person name="Duckworth R."/>
            <person name="Johnson A."/>
            <person name="Loviza R."/>
            <person name="Walstead R."/>
            <person name="Shah Z."/>
            <person name="Kiflezghi M."/>
            <person name="Wade K."/>
            <person name="Ball S.L."/>
            <person name="Bradley K.W."/>
            <person name="Asai D.J."/>
            <person name="Bowman C.A."/>
            <person name="Russell D.A."/>
            <person name="Pope W.H."/>
            <person name="Jacobs-Sera D."/>
            <person name="Hendrix R.W."/>
            <person name="Hatfull G.F."/>
        </authorList>
    </citation>
    <scope>NUCLEOTIDE SEQUENCE [LARGE SCALE GENOMIC DNA]</scope>
    <source>
        <strain evidence="3 4">DSM 27648</strain>
    </source>
</reference>
<feature type="region of interest" description="Disordered" evidence="1">
    <location>
        <begin position="36"/>
        <end position="77"/>
    </location>
</feature>
<evidence type="ECO:0000256" key="1">
    <source>
        <dbReference type="SAM" id="MobiDB-lite"/>
    </source>
</evidence>
<dbReference type="EMBL" id="CP012333">
    <property type="protein sequence ID" value="AKU96980.1"/>
    <property type="molecule type" value="Genomic_DNA"/>
</dbReference>
<dbReference type="STRING" id="1391654.AKJ09_03644"/>
<dbReference type="RefSeq" id="WP_146648196.1">
    <property type="nucleotide sequence ID" value="NZ_CP012333.1"/>
</dbReference>
<proteinExistence type="predicted"/>
<feature type="chain" id="PRO_5005466040" description="Lipoprotein" evidence="2">
    <location>
        <begin position="23"/>
        <end position="77"/>
    </location>
</feature>
<organism evidence="3 4">
    <name type="scientific">Labilithrix luteola</name>
    <dbReference type="NCBI Taxonomy" id="1391654"/>
    <lineage>
        <taxon>Bacteria</taxon>
        <taxon>Pseudomonadati</taxon>
        <taxon>Myxococcota</taxon>
        <taxon>Polyangia</taxon>
        <taxon>Polyangiales</taxon>
        <taxon>Labilitrichaceae</taxon>
        <taxon>Labilithrix</taxon>
    </lineage>
</organism>
<evidence type="ECO:0000256" key="2">
    <source>
        <dbReference type="SAM" id="SignalP"/>
    </source>
</evidence>
<feature type="compositionally biased region" description="Low complexity" evidence="1">
    <location>
        <begin position="67"/>
        <end position="77"/>
    </location>
</feature>
<sequence>MICTKTRVALPVLIAVAIGAVACEQLVDVNRDLIPEDEVAEEAPPAEPAKDASAGDATEPGRDIDASEPAPDAASDG</sequence>
<name>A0A0K1PTX0_9BACT</name>
<evidence type="ECO:0000313" key="4">
    <source>
        <dbReference type="Proteomes" id="UP000064967"/>
    </source>
</evidence>
<evidence type="ECO:0000313" key="3">
    <source>
        <dbReference type="EMBL" id="AKU96980.1"/>
    </source>
</evidence>
<protein>
    <recommendedName>
        <fullName evidence="5">Lipoprotein</fullName>
    </recommendedName>
</protein>
<accession>A0A0K1PTX0</accession>
<keyword evidence="4" id="KW-1185">Reference proteome</keyword>
<dbReference type="PROSITE" id="PS51257">
    <property type="entry name" value="PROKAR_LIPOPROTEIN"/>
    <property type="match status" value="1"/>
</dbReference>